<dbReference type="AlphaFoldDB" id="A0AAD7C3Q7"/>
<keyword evidence="5" id="KW-1185">Reference proteome</keyword>
<organism evidence="4 5">
    <name type="scientific">Roridomyces roridus</name>
    <dbReference type="NCBI Taxonomy" id="1738132"/>
    <lineage>
        <taxon>Eukaryota</taxon>
        <taxon>Fungi</taxon>
        <taxon>Dikarya</taxon>
        <taxon>Basidiomycota</taxon>
        <taxon>Agaricomycotina</taxon>
        <taxon>Agaricomycetes</taxon>
        <taxon>Agaricomycetidae</taxon>
        <taxon>Agaricales</taxon>
        <taxon>Marasmiineae</taxon>
        <taxon>Mycenaceae</taxon>
        <taxon>Roridomyces</taxon>
    </lineage>
</organism>
<feature type="region of interest" description="Disordered" evidence="1">
    <location>
        <begin position="228"/>
        <end position="273"/>
    </location>
</feature>
<keyword evidence="2" id="KW-1133">Transmembrane helix</keyword>
<reference evidence="4" key="1">
    <citation type="submission" date="2023-03" db="EMBL/GenBank/DDBJ databases">
        <title>Massive genome expansion in bonnet fungi (Mycena s.s.) driven by repeated elements and novel gene families across ecological guilds.</title>
        <authorList>
            <consortium name="Lawrence Berkeley National Laboratory"/>
            <person name="Harder C.B."/>
            <person name="Miyauchi S."/>
            <person name="Viragh M."/>
            <person name="Kuo A."/>
            <person name="Thoen E."/>
            <person name="Andreopoulos B."/>
            <person name="Lu D."/>
            <person name="Skrede I."/>
            <person name="Drula E."/>
            <person name="Henrissat B."/>
            <person name="Morin E."/>
            <person name="Kohler A."/>
            <person name="Barry K."/>
            <person name="LaButti K."/>
            <person name="Morin E."/>
            <person name="Salamov A."/>
            <person name="Lipzen A."/>
            <person name="Mereny Z."/>
            <person name="Hegedus B."/>
            <person name="Baldrian P."/>
            <person name="Stursova M."/>
            <person name="Weitz H."/>
            <person name="Taylor A."/>
            <person name="Grigoriev I.V."/>
            <person name="Nagy L.G."/>
            <person name="Martin F."/>
            <person name="Kauserud H."/>
        </authorList>
    </citation>
    <scope>NUCLEOTIDE SEQUENCE</scope>
    <source>
        <strain evidence="4">9284</strain>
    </source>
</reference>
<keyword evidence="2" id="KW-0812">Transmembrane</keyword>
<feature type="chain" id="PRO_5042076372" description="Mid2 domain-containing protein" evidence="3">
    <location>
        <begin position="20"/>
        <end position="531"/>
    </location>
</feature>
<feature type="compositionally biased region" description="Polar residues" evidence="1">
    <location>
        <begin position="306"/>
        <end position="318"/>
    </location>
</feature>
<keyword evidence="3" id="KW-0732">Signal</keyword>
<dbReference type="EMBL" id="JARKIF010000006">
    <property type="protein sequence ID" value="KAJ7636879.1"/>
    <property type="molecule type" value="Genomic_DNA"/>
</dbReference>
<feature type="compositionally biased region" description="Low complexity" evidence="1">
    <location>
        <begin position="348"/>
        <end position="367"/>
    </location>
</feature>
<evidence type="ECO:0000313" key="5">
    <source>
        <dbReference type="Proteomes" id="UP001221142"/>
    </source>
</evidence>
<evidence type="ECO:0000256" key="2">
    <source>
        <dbReference type="SAM" id="Phobius"/>
    </source>
</evidence>
<proteinExistence type="predicted"/>
<feature type="transmembrane region" description="Helical" evidence="2">
    <location>
        <begin position="200"/>
        <end position="222"/>
    </location>
</feature>
<evidence type="ECO:0000313" key="4">
    <source>
        <dbReference type="EMBL" id="KAJ7636879.1"/>
    </source>
</evidence>
<feature type="signal peptide" evidence="3">
    <location>
        <begin position="1"/>
        <end position="19"/>
    </location>
</feature>
<keyword evidence="2" id="KW-0472">Membrane</keyword>
<comment type="caution">
    <text evidence="4">The sequence shown here is derived from an EMBL/GenBank/DDBJ whole genome shotgun (WGS) entry which is preliminary data.</text>
</comment>
<evidence type="ECO:0008006" key="6">
    <source>
        <dbReference type="Google" id="ProtNLM"/>
    </source>
</evidence>
<feature type="region of interest" description="Disordered" evidence="1">
    <location>
        <begin position="302"/>
        <end position="531"/>
    </location>
</feature>
<accession>A0AAD7C3Q7</accession>
<evidence type="ECO:0000256" key="1">
    <source>
        <dbReference type="SAM" id="MobiDB-lite"/>
    </source>
</evidence>
<protein>
    <recommendedName>
        <fullName evidence="6">Mid2 domain-containing protein</fullName>
    </recommendedName>
</protein>
<gene>
    <name evidence="4" type="ORF">FB45DRAFT_907601</name>
</gene>
<evidence type="ECO:0000256" key="3">
    <source>
        <dbReference type="SAM" id="SignalP"/>
    </source>
</evidence>
<feature type="region of interest" description="Disordered" evidence="1">
    <location>
        <begin position="158"/>
        <end position="187"/>
    </location>
</feature>
<sequence length="531" mass="55504">MLPAALLIWAFSQFGWVHAALVSRDDPSTGVSNAFNFNPISMTSCNPANISWVYSPALGQDSTELSLTITNSGVPQLTQSATATASFSIHPFSRRDDPITTTITPVDFINPALREFTWSNVSVPAGMYIIQAFFPIQNTIFPSPSFFVANGCNDATASSAGPSSSSATSTTASSAPSPSSSSGSTLPVAAASSKKVNRGAIAGGIIGGLAIVAAAIAAYFYLRFASSGAPSPRKRTRKWGGLGSFDSKTYPSAPRGSGTASNRHHSQSDSVGPMLDNNVYVIGNVGIDSRPSRINDNVEYEAESYFSPSQEKISSTPGSPMRSPFSDSGHVDDDVPMDLISSSPLGGTNITRNSSTSTSSYMNNNFSRPRSHPGSPYLGSPPSESPFSNSARNTTTSTLGHSDPSSYVPSPSPAYPSGTSQSMSPSPVLPAAVQRSSTGEMVATGSRRTPRKPVPQYNPTDPALSSPPLPAQPLPVAAVDSEGSSSSREGSVHRAGGTQDWPSLTHKASFGSEGRPVHYLIPDMPLPQPRD</sequence>
<feature type="compositionally biased region" description="Polar residues" evidence="1">
    <location>
        <begin position="385"/>
        <end position="400"/>
    </location>
</feature>
<feature type="compositionally biased region" description="Low complexity" evidence="1">
    <location>
        <begin position="474"/>
        <end position="489"/>
    </location>
</feature>
<dbReference type="Proteomes" id="UP001221142">
    <property type="component" value="Unassembled WGS sequence"/>
</dbReference>
<name>A0AAD7C3Q7_9AGAR</name>
<feature type="compositionally biased region" description="Low complexity" evidence="1">
    <location>
        <begin position="158"/>
        <end position="185"/>
    </location>
</feature>